<dbReference type="Gene3D" id="3.40.50.300">
    <property type="entry name" value="P-loop containing nucleotide triphosphate hydrolases"/>
    <property type="match status" value="1"/>
</dbReference>
<feature type="non-terminal residue" evidence="5">
    <location>
        <position position="352"/>
    </location>
</feature>
<evidence type="ECO:0000256" key="1">
    <source>
        <dbReference type="ARBA" id="ARBA00005771"/>
    </source>
</evidence>
<organism evidence="5 6">
    <name type="scientific">Batillaria attramentaria</name>
    <dbReference type="NCBI Taxonomy" id="370345"/>
    <lineage>
        <taxon>Eukaryota</taxon>
        <taxon>Metazoa</taxon>
        <taxon>Spiralia</taxon>
        <taxon>Lophotrochozoa</taxon>
        <taxon>Mollusca</taxon>
        <taxon>Gastropoda</taxon>
        <taxon>Caenogastropoda</taxon>
        <taxon>Sorbeoconcha</taxon>
        <taxon>Cerithioidea</taxon>
        <taxon>Batillariidae</taxon>
        <taxon>Batillaria</taxon>
    </lineage>
</organism>
<keyword evidence="2" id="KW-0808">Transferase</keyword>
<dbReference type="InterPro" id="IPR027417">
    <property type="entry name" value="P-loop_NTPase"/>
</dbReference>
<evidence type="ECO:0000259" key="4">
    <source>
        <dbReference type="Pfam" id="PF00685"/>
    </source>
</evidence>
<sequence>MSGRIHLKDQFGNDLYFGHAGDVWMPLFPHIPDFRQHLQDIRHLELRPDDIIIAGYPKSGFHWNHEIVHMLVHGAPEYVGTSGFGEFFDANLAASILPPVKPRIFFTHFKFHHLPQQMREKGVKLIYLTRNPKDLWVSLYNHVVHDVLTSKYDGTWSHFFELMMQVGYWYGDWFDYVLGWEKEIEANSDHPILVSNFEDLKKVAADSLKQVEKINEFLGLKRSKELCAKIAQACEFPSLKKAKDDQTTEEVRKMLWKDNAPGFYRKAPGSPASARTPPHATPEPPPAPWPISLLSKAIISSILLSRLVILLLRRASMLASCSTTSLRLGSAVEDLVPGLPASLPVVLSLVCQ</sequence>
<gene>
    <name evidence="5" type="ORF">BaRGS_00036439</name>
</gene>
<dbReference type="PANTHER" id="PTHR11783">
    <property type="entry name" value="SULFOTRANSFERASE SULT"/>
    <property type="match status" value="1"/>
</dbReference>
<keyword evidence="6" id="KW-1185">Reference proteome</keyword>
<protein>
    <recommendedName>
        <fullName evidence="4">Sulfotransferase domain-containing protein</fullName>
    </recommendedName>
</protein>
<dbReference type="Pfam" id="PF00685">
    <property type="entry name" value="Sulfotransfer_1"/>
    <property type="match status" value="1"/>
</dbReference>
<comment type="caution">
    <text evidence="5">The sequence shown here is derived from an EMBL/GenBank/DDBJ whole genome shotgun (WGS) entry which is preliminary data.</text>
</comment>
<comment type="similarity">
    <text evidence="1">Belongs to the sulfotransferase 1 family.</text>
</comment>
<dbReference type="AlphaFoldDB" id="A0ABD0JBW6"/>
<evidence type="ECO:0000256" key="3">
    <source>
        <dbReference type="SAM" id="MobiDB-lite"/>
    </source>
</evidence>
<dbReference type="EMBL" id="JACVVK020000513">
    <property type="protein sequence ID" value="KAK7469533.1"/>
    <property type="molecule type" value="Genomic_DNA"/>
</dbReference>
<reference evidence="5 6" key="1">
    <citation type="journal article" date="2023" name="Sci. Data">
        <title>Genome assembly of the Korean intertidal mud-creeper Batillaria attramentaria.</title>
        <authorList>
            <person name="Patra A.K."/>
            <person name="Ho P.T."/>
            <person name="Jun S."/>
            <person name="Lee S.J."/>
            <person name="Kim Y."/>
            <person name="Won Y.J."/>
        </authorList>
    </citation>
    <scope>NUCLEOTIDE SEQUENCE [LARGE SCALE GENOMIC DNA]</scope>
    <source>
        <strain evidence="5">Wonlab-2016</strain>
    </source>
</reference>
<dbReference type="SUPFAM" id="SSF52540">
    <property type="entry name" value="P-loop containing nucleoside triphosphate hydrolases"/>
    <property type="match status" value="1"/>
</dbReference>
<evidence type="ECO:0000256" key="2">
    <source>
        <dbReference type="ARBA" id="ARBA00022679"/>
    </source>
</evidence>
<feature type="domain" description="Sulfotransferase" evidence="4">
    <location>
        <begin position="48"/>
        <end position="266"/>
    </location>
</feature>
<dbReference type="InterPro" id="IPR000863">
    <property type="entry name" value="Sulfotransferase_dom"/>
</dbReference>
<dbReference type="GO" id="GO:0016740">
    <property type="term" value="F:transferase activity"/>
    <property type="evidence" value="ECO:0007669"/>
    <property type="project" value="UniProtKB-KW"/>
</dbReference>
<name>A0ABD0JBW6_9CAEN</name>
<evidence type="ECO:0000313" key="5">
    <source>
        <dbReference type="EMBL" id="KAK7469533.1"/>
    </source>
</evidence>
<feature type="region of interest" description="Disordered" evidence="3">
    <location>
        <begin position="262"/>
        <end position="284"/>
    </location>
</feature>
<dbReference type="Proteomes" id="UP001519460">
    <property type="component" value="Unassembled WGS sequence"/>
</dbReference>
<accession>A0ABD0JBW6</accession>
<proteinExistence type="inferred from homology"/>
<evidence type="ECO:0000313" key="6">
    <source>
        <dbReference type="Proteomes" id="UP001519460"/>
    </source>
</evidence>